<dbReference type="InterPro" id="IPR053006">
    <property type="entry name" value="Meiosis_regulatory"/>
</dbReference>
<dbReference type="OrthoDB" id="4474050at2759"/>
<evidence type="ECO:0000313" key="2">
    <source>
        <dbReference type="EMBL" id="OGM49752.1"/>
    </source>
</evidence>
<dbReference type="EMBL" id="LYCR01000007">
    <property type="protein sequence ID" value="OGM49752.1"/>
    <property type="molecule type" value="Genomic_DNA"/>
</dbReference>
<organism evidence="2 3">
    <name type="scientific">Aspergillus bombycis</name>
    <dbReference type="NCBI Taxonomy" id="109264"/>
    <lineage>
        <taxon>Eukaryota</taxon>
        <taxon>Fungi</taxon>
        <taxon>Dikarya</taxon>
        <taxon>Ascomycota</taxon>
        <taxon>Pezizomycotina</taxon>
        <taxon>Eurotiomycetes</taxon>
        <taxon>Eurotiomycetidae</taxon>
        <taxon>Eurotiales</taxon>
        <taxon>Aspergillaceae</taxon>
        <taxon>Aspergillus</taxon>
    </lineage>
</organism>
<dbReference type="SMART" id="SM00974">
    <property type="entry name" value="T5orf172"/>
    <property type="match status" value="1"/>
</dbReference>
<accession>A0A1F8ADJ1</accession>
<reference evidence="2 3" key="1">
    <citation type="journal article" date="2016" name="Genome Biol. Evol.">
        <title>Draft genome sequence of an aflatoxigenic Aspergillus species, A. bombycis.</title>
        <authorList>
            <person name="Moore G.G."/>
            <person name="Mack B.M."/>
            <person name="Beltz S.B."/>
            <person name="Gilbert M.K."/>
        </authorList>
    </citation>
    <scope>NUCLEOTIDE SEQUENCE [LARGE SCALE GENOMIC DNA]</scope>
    <source>
        <strain evidence="3">NRRL 26010</strain>
    </source>
</reference>
<comment type="caution">
    <text evidence="2">The sequence shown here is derived from an EMBL/GenBank/DDBJ whole genome shotgun (WGS) entry which is preliminary data.</text>
</comment>
<dbReference type="RefSeq" id="XP_022393469.1">
    <property type="nucleotide sequence ID" value="XM_022528958.1"/>
</dbReference>
<dbReference type="Pfam" id="PF10544">
    <property type="entry name" value="T5orf172"/>
    <property type="match status" value="1"/>
</dbReference>
<dbReference type="AlphaFoldDB" id="A0A1F8ADJ1"/>
<dbReference type="InterPro" id="IPR018306">
    <property type="entry name" value="Phage_T5_Orf172_DNA-bd"/>
</dbReference>
<evidence type="ECO:0000313" key="3">
    <source>
        <dbReference type="Proteomes" id="UP000179179"/>
    </source>
</evidence>
<dbReference type="Proteomes" id="UP000179179">
    <property type="component" value="Unassembled WGS sequence"/>
</dbReference>
<name>A0A1F8ADJ1_9EURO</name>
<dbReference type="GeneID" id="34445218"/>
<dbReference type="PANTHER" id="PTHR28094">
    <property type="entry name" value="MEIOTICALLY UP-REGULATED GENE 113 PROTEIN"/>
    <property type="match status" value="1"/>
</dbReference>
<dbReference type="STRING" id="109264.A0A1F8ADJ1"/>
<gene>
    <name evidence="2" type="ORF">ABOM_001828</name>
</gene>
<proteinExistence type="predicted"/>
<protein>
    <recommendedName>
        <fullName evidence="1">Bacteriophage T5 Orf172 DNA-binding domain-containing protein</fullName>
    </recommendedName>
</protein>
<dbReference type="PANTHER" id="PTHR28094:SF1">
    <property type="entry name" value="MEIOTICALLY UP-REGULATED GENE 113 PROTEIN"/>
    <property type="match status" value="1"/>
</dbReference>
<feature type="domain" description="Bacteriophage T5 Orf172 DNA-binding" evidence="1">
    <location>
        <begin position="178"/>
        <end position="262"/>
    </location>
</feature>
<keyword evidence="3" id="KW-1185">Reference proteome</keyword>
<evidence type="ECO:0000259" key="1">
    <source>
        <dbReference type="SMART" id="SM00974"/>
    </source>
</evidence>
<sequence>MATKQTYFIPFDHLLPGEYTGQCAAYKINGKDRCRSNPRPSITAIKKLHKELQDSYRTGIDDDERETKLKKLAELTICGIQKKRIAGAIEDAIRQWNSELKMQNSPAVSPATPARNFNAQSKEDEGSSKLVFTPYKSANMDKYVADKLDQMADRKISTKSTTDSNKEKRDHLYIFECEDAKGMCKLGYSSNLSRRAREHEKCYPNVTERRSIYCPNADLFERVIQCELTQDRYKHKCGQCNTTHTEWFKADLDELYQRVKVWCRFSLGFQDPEKRVNVRIPSPGFSSDPDRWYKWAQEWVQFWENPVLHSMPNTPGKPVVNNAIVALEELNLEDDIESVPGLSPSSSASGMPDDDYIDPPTPTPIARSRNGKPVLGERLIIPAGSPSVYPEEYWTPVESMSTHKGRVLFPHVPGAYPASPVKVTPKKTIEDENGLADILENMTLR</sequence>